<protein>
    <recommendedName>
        <fullName evidence="5">Bacteriocin</fullName>
    </recommendedName>
</protein>
<feature type="chain" id="PRO_5038603656" description="Bacteriocin" evidence="2">
    <location>
        <begin position="24"/>
        <end position="125"/>
    </location>
</feature>
<dbReference type="Proteomes" id="UP000823618">
    <property type="component" value="Unassembled WGS sequence"/>
</dbReference>
<sequence length="125" mass="13262">MKVKSLLVASCMAMALCATPVMAAGIANNTQTGGSVALDDVNNVMPLTTVTVDNGSGEWRYGTGITVTLQKSAYSDMDHNTKTHKTSCEIDGDKDDSGWVKARSTSKSYTTGPLTSTAYCNWNVK</sequence>
<feature type="signal peptide" evidence="2">
    <location>
        <begin position="1"/>
        <end position="23"/>
    </location>
</feature>
<name>A0A9D9HZW5_9FIRM</name>
<evidence type="ECO:0000256" key="2">
    <source>
        <dbReference type="SAM" id="SignalP"/>
    </source>
</evidence>
<gene>
    <name evidence="3" type="ORF">IAC13_05135</name>
</gene>
<accession>A0A9D9HZW5</accession>
<reference evidence="3" key="2">
    <citation type="journal article" date="2021" name="PeerJ">
        <title>Extensive microbial diversity within the chicken gut microbiome revealed by metagenomics and culture.</title>
        <authorList>
            <person name="Gilroy R."/>
            <person name="Ravi A."/>
            <person name="Getino M."/>
            <person name="Pursley I."/>
            <person name="Horton D.L."/>
            <person name="Alikhan N.F."/>
            <person name="Baker D."/>
            <person name="Gharbi K."/>
            <person name="Hall N."/>
            <person name="Watson M."/>
            <person name="Adriaenssens E.M."/>
            <person name="Foster-Nyarko E."/>
            <person name="Jarju S."/>
            <person name="Secka A."/>
            <person name="Antonio M."/>
            <person name="Oren A."/>
            <person name="Chaudhuri R.R."/>
            <person name="La Ragione R."/>
            <person name="Hildebrand F."/>
            <person name="Pallen M.J."/>
        </authorList>
    </citation>
    <scope>NUCLEOTIDE SEQUENCE</scope>
    <source>
        <strain evidence="3">E3-2379</strain>
    </source>
</reference>
<dbReference type="AlphaFoldDB" id="A0A9D9HZW5"/>
<evidence type="ECO:0008006" key="5">
    <source>
        <dbReference type="Google" id="ProtNLM"/>
    </source>
</evidence>
<evidence type="ECO:0000313" key="3">
    <source>
        <dbReference type="EMBL" id="MBO8463298.1"/>
    </source>
</evidence>
<reference evidence="3" key="1">
    <citation type="submission" date="2020-10" db="EMBL/GenBank/DDBJ databases">
        <authorList>
            <person name="Gilroy R."/>
        </authorList>
    </citation>
    <scope>NUCLEOTIDE SEQUENCE</scope>
    <source>
        <strain evidence="3">E3-2379</strain>
    </source>
</reference>
<dbReference type="Pfam" id="PF09683">
    <property type="entry name" value="Lactococcin_972"/>
    <property type="match status" value="1"/>
</dbReference>
<feature type="region of interest" description="Disordered" evidence="1">
    <location>
        <begin position="80"/>
        <end position="99"/>
    </location>
</feature>
<dbReference type="Gene3D" id="2.60.40.2850">
    <property type="match status" value="1"/>
</dbReference>
<proteinExistence type="predicted"/>
<dbReference type="InterPro" id="IPR006540">
    <property type="entry name" value="Lactococcin_972"/>
</dbReference>
<keyword evidence="2" id="KW-0732">Signal</keyword>
<dbReference type="EMBL" id="JADIML010000142">
    <property type="protein sequence ID" value="MBO8463298.1"/>
    <property type="molecule type" value="Genomic_DNA"/>
</dbReference>
<comment type="caution">
    <text evidence="3">The sequence shown here is derived from an EMBL/GenBank/DDBJ whole genome shotgun (WGS) entry which is preliminary data.</text>
</comment>
<evidence type="ECO:0000256" key="1">
    <source>
        <dbReference type="SAM" id="MobiDB-lite"/>
    </source>
</evidence>
<organism evidence="3 4">
    <name type="scientific">Candidatus Scybalomonas excrementavium</name>
    <dbReference type="NCBI Taxonomy" id="2840943"/>
    <lineage>
        <taxon>Bacteria</taxon>
        <taxon>Bacillati</taxon>
        <taxon>Bacillota</taxon>
        <taxon>Clostridia</taxon>
        <taxon>Lachnospirales</taxon>
        <taxon>Lachnospiraceae</taxon>
        <taxon>Lachnospiraceae incertae sedis</taxon>
        <taxon>Candidatus Scybalomonas</taxon>
    </lineage>
</organism>
<evidence type="ECO:0000313" key="4">
    <source>
        <dbReference type="Proteomes" id="UP000823618"/>
    </source>
</evidence>